<dbReference type="OrthoDB" id="245563at2759"/>
<dbReference type="Pfam" id="PF00075">
    <property type="entry name" value="RNase_H"/>
    <property type="match status" value="1"/>
</dbReference>
<dbReference type="OMA" id="ESERICH"/>
<dbReference type="GO" id="GO:0003676">
    <property type="term" value="F:nucleic acid binding"/>
    <property type="evidence" value="ECO:0007669"/>
    <property type="project" value="InterPro"/>
</dbReference>
<dbReference type="STRING" id="701091.M2UAE0"/>
<gene>
    <name evidence="2" type="ORF">COCHEDRAFT_1161799</name>
</gene>
<dbReference type="HOGENOM" id="CLU_030894_4_0_1"/>
<dbReference type="InterPro" id="IPR036397">
    <property type="entry name" value="RNaseH_sf"/>
</dbReference>
<evidence type="ECO:0000313" key="3">
    <source>
        <dbReference type="Proteomes" id="UP000016936"/>
    </source>
</evidence>
<proteinExistence type="predicted"/>
<reference evidence="3" key="2">
    <citation type="journal article" date="2013" name="PLoS Genet.">
        <title>Comparative genome structure, secondary metabolite, and effector coding capacity across Cochliobolus pathogens.</title>
        <authorList>
            <person name="Condon B.J."/>
            <person name="Leng Y."/>
            <person name="Wu D."/>
            <person name="Bushley K.E."/>
            <person name="Ohm R.A."/>
            <person name="Otillar R."/>
            <person name="Martin J."/>
            <person name="Schackwitz W."/>
            <person name="Grimwood J."/>
            <person name="MohdZainudin N."/>
            <person name="Xue C."/>
            <person name="Wang R."/>
            <person name="Manning V.A."/>
            <person name="Dhillon B."/>
            <person name="Tu Z.J."/>
            <person name="Steffenson B.J."/>
            <person name="Salamov A."/>
            <person name="Sun H."/>
            <person name="Lowry S."/>
            <person name="LaButti K."/>
            <person name="Han J."/>
            <person name="Copeland A."/>
            <person name="Lindquist E."/>
            <person name="Barry K."/>
            <person name="Schmutz J."/>
            <person name="Baker S.E."/>
            <person name="Ciuffetti L.M."/>
            <person name="Grigoriev I.V."/>
            <person name="Zhong S."/>
            <person name="Turgeon B.G."/>
        </authorList>
    </citation>
    <scope>NUCLEOTIDE SEQUENCE [LARGE SCALE GENOMIC DNA]</scope>
    <source>
        <strain evidence="3">C5 / ATCC 48332 / race O</strain>
    </source>
</reference>
<feature type="domain" description="RNase H type-1" evidence="1">
    <location>
        <begin position="51"/>
        <end position="112"/>
    </location>
</feature>
<name>M2UAE0_COCH5</name>
<reference evidence="2 3" key="1">
    <citation type="journal article" date="2012" name="PLoS Pathog.">
        <title>Diverse lifestyles and strategies of plant pathogenesis encoded in the genomes of eighteen Dothideomycetes fungi.</title>
        <authorList>
            <person name="Ohm R.A."/>
            <person name="Feau N."/>
            <person name="Henrissat B."/>
            <person name="Schoch C.L."/>
            <person name="Horwitz B.A."/>
            <person name="Barry K.W."/>
            <person name="Condon B.J."/>
            <person name="Copeland A.C."/>
            <person name="Dhillon B."/>
            <person name="Glaser F."/>
            <person name="Hesse C.N."/>
            <person name="Kosti I."/>
            <person name="LaButti K."/>
            <person name="Lindquist E.A."/>
            <person name="Lucas S."/>
            <person name="Salamov A.A."/>
            <person name="Bradshaw R.E."/>
            <person name="Ciuffetti L."/>
            <person name="Hamelin R.C."/>
            <person name="Kema G.H.J."/>
            <person name="Lawrence C."/>
            <person name="Scott J.A."/>
            <person name="Spatafora J.W."/>
            <person name="Turgeon B.G."/>
            <person name="de Wit P.J.G.M."/>
            <person name="Zhong S."/>
            <person name="Goodwin S.B."/>
            <person name="Grigoriev I.V."/>
        </authorList>
    </citation>
    <scope>NUCLEOTIDE SEQUENCE [LARGE SCALE GENOMIC DNA]</scope>
    <source>
        <strain evidence="3">C5 / ATCC 48332 / race O</strain>
    </source>
</reference>
<dbReference type="AlphaFoldDB" id="M2UAE0"/>
<organism evidence="2 3">
    <name type="scientific">Cochliobolus heterostrophus (strain C5 / ATCC 48332 / race O)</name>
    <name type="common">Southern corn leaf blight fungus</name>
    <name type="synonym">Bipolaris maydis</name>
    <dbReference type="NCBI Taxonomy" id="701091"/>
    <lineage>
        <taxon>Eukaryota</taxon>
        <taxon>Fungi</taxon>
        <taxon>Dikarya</taxon>
        <taxon>Ascomycota</taxon>
        <taxon>Pezizomycotina</taxon>
        <taxon>Dothideomycetes</taxon>
        <taxon>Pleosporomycetidae</taxon>
        <taxon>Pleosporales</taxon>
        <taxon>Pleosporineae</taxon>
        <taxon>Pleosporaceae</taxon>
        <taxon>Bipolaris</taxon>
    </lineage>
</organism>
<dbReference type="SUPFAM" id="SSF53098">
    <property type="entry name" value="Ribonuclease H-like"/>
    <property type="match status" value="1"/>
</dbReference>
<dbReference type="GO" id="GO:0004523">
    <property type="term" value="F:RNA-DNA hybrid ribonuclease activity"/>
    <property type="evidence" value="ECO:0007669"/>
    <property type="project" value="InterPro"/>
</dbReference>
<dbReference type="InterPro" id="IPR002156">
    <property type="entry name" value="RNaseH_domain"/>
</dbReference>
<protein>
    <recommendedName>
        <fullName evidence="1">RNase H type-1 domain-containing protein</fullName>
    </recommendedName>
</protein>
<evidence type="ECO:0000259" key="1">
    <source>
        <dbReference type="Pfam" id="PF00075"/>
    </source>
</evidence>
<dbReference type="InterPro" id="IPR012337">
    <property type="entry name" value="RNaseH-like_sf"/>
</dbReference>
<dbReference type="Gene3D" id="3.30.420.10">
    <property type="entry name" value="Ribonuclease H-like superfamily/Ribonuclease H"/>
    <property type="match status" value="1"/>
</dbReference>
<evidence type="ECO:0000313" key="2">
    <source>
        <dbReference type="EMBL" id="EMD84948.1"/>
    </source>
</evidence>
<accession>M2UAE0</accession>
<dbReference type="EMBL" id="KB445597">
    <property type="protein sequence ID" value="EMD84948.1"/>
    <property type="molecule type" value="Genomic_DNA"/>
</dbReference>
<dbReference type="Proteomes" id="UP000016936">
    <property type="component" value="Unassembled WGS sequence"/>
</dbReference>
<keyword evidence="3" id="KW-1185">Reference proteome</keyword>
<sequence>MCLAATGLPFQDLIQECPMCGHFFAYCCKCTRRSARDSQYEETPQPCDHTRIIFTDGACTNNGEPTAKSGIGIAYSSDTEGQLSISIDKVLVDFPAGSNQRAELIAVTLGLDCGDRFRKPANLDLFLRFDALVTELEAKITKFCYVPRKHNHLADRLAKTAAVDGTVAMTLDF</sequence>